<dbReference type="Proteomes" id="UP000371977">
    <property type="component" value="Unassembled WGS sequence"/>
</dbReference>
<dbReference type="SMART" id="SM00530">
    <property type="entry name" value="HTH_XRE"/>
    <property type="match status" value="1"/>
</dbReference>
<proteinExistence type="predicted"/>
<evidence type="ECO:0000259" key="2">
    <source>
        <dbReference type="PROSITE" id="PS50943"/>
    </source>
</evidence>
<dbReference type="InterPro" id="IPR010982">
    <property type="entry name" value="Lambda_DNA-bd_dom_sf"/>
</dbReference>
<dbReference type="OrthoDB" id="9805856at2"/>
<evidence type="ECO:0000313" key="4">
    <source>
        <dbReference type="Proteomes" id="UP000371977"/>
    </source>
</evidence>
<dbReference type="EMBL" id="SDGZ01000015">
    <property type="protein sequence ID" value="TYC49119.1"/>
    <property type="molecule type" value="Genomic_DNA"/>
</dbReference>
<dbReference type="SUPFAM" id="SSF47413">
    <property type="entry name" value="lambda repressor-like DNA-binding domains"/>
    <property type="match status" value="1"/>
</dbReference>
<keyword evidence="4" id="KW-1185">Reference proteome</keyword>
<organism evidence="3 4">
    <name type="scientific">Weissella muntiaci</name>
    <dbReference type="NCBI Taxonomy" id="2508881"/>
    <lineage>
        <taxon>Bacteria</taxon>
        <taxon>Bacillati</taxon>
        <taxon>Bacillota</taxon>
        <taxon>Bacilli</taxon>
        <taxon>Lactobacillales</taxon>
        <taxon>Lactobacillaceae</taxon>
        <taxon>Weissella</taxon>
    </lineage>
</organism>
<dbReference type="Gene3D" id="1.10.260.40">
    <property type="entry name" value="lambda repressor-like DNA-binding domains"/>
    <property type="match status" value="1"/>
</dbReference>
<evidence type="ECO:0000256" key="1">
    <source>
        <dbReference type="ARBA" id="ARBA00023125"/>
    </source>
</evidence>
<dbReference type="AlphaFoldDB" id="A0A6C2C5X5"/>
<gene>
    <name evidence="3" type="ORF">ESZ50_07685</name>
</gene>
<dbReference type="PANTHER" id="PTHR46558">
    <property type="entry name" value="TRACRIPTIONAL REGULATORY PROTEIN-RELATED-RELATED"/>
    <property type="match status" value="1"/>
</dbReference>
<keyword evidence="1" id="KW-0238">DNA-binding</keyword>
<feature type="domain" description="HTH cro/C1-type" evidence="2">
    <location>
        <begin position="7"/>
        <end position="61"/>
    </location>
</feature>
<dbReference type="CDD" id="cd00093">
    <property type="entry name" value="HTH_XRE"/>
    <property type="match status" value="1"/>
</dbReference>
<dbReference type="InterPro" id="IPR001387">
    <property type="entry name" value="Cro/C1-type_HTH"/>
</dbReference>
<dbReference type="PANTHER" id="PTHR46558:SF11">
    <property type="entry name" value="HTH-TYPE TRANSCRIPTIONAL REGULATOR XRE"/>
    <property type="match status" value="1"/>
</dbReference>
<dbReference type="RefSeq" id="WP_148622980.1">
    <property type="nucleotide sequence ID" value="NZ_SDGZ01000015.1"/>
</dbReference>
<accession>A0A6C2C5X5</accession>
<sequence length="66" mass="7739">MQVGEKITRLRRQLQMNQIEFAKLIHVHQSTISRYERNYIKPDTDTLLRLCGLAGVTIHEFLSNRG</sequence>
<dbReference type="PROSITE" id="PS50943">
    <property type="entry name" value="HTH_CROC1"/>
    <property type="match status" value="1"/>
</dbReference>
<evidence type="ECO:0000313" key="3">
    <source>
        <dbReference type="EMBL" id="TYC49119.1"/>
    </source>
</evidence>
<protein>
    <submittedName>
        <fullName evidence="3">XRE family transcriptional regulator</fullName>
    </submittedName>
</protein>
<dbReference type="Pfam" id="PF01381">
    <property type="entry name" value="HTH_3"/>
    <property type="match status" value="1"/>
</dbReference>
<name>A0A6C2C5X5_9LACO</name>
<dbReference type="GO" id="GO:0003677">
    <property type="term" value="F:DNA binding"/>
    <property type="evidence" value="ECO:0007669"/>
    <property type="project" value="UniProtKB-KW"/>
</dbReference>
<reference evidence="3 4" key="1">
    <citation type="submission" date="2019-01" db="EMBL/GenBank/DDBJ databases">
        <title>Weissella sp. nov., a novel lactic acid bacterium isolated from animal feces.</title>
        <authorList>
            <person name="Wang L.-T."/>
        </authorList>
    </citation>
    <scope>NUCLEOTIDE SEQUENCE [LARGE SCALE GENOMIC DNA]</scope>
    <source>
        <strain evidence="3 4">8H-2</strain>
    </source>
</reference>
<comment type="caution">
    <text evidence="3">The sequence shown here is derived from an EMBL/GenBank/DDBJ whole genome shotgun (WGS) entry which is preliminary data.</text>
</comment>